<dbReference type="RefSeq" id="WP_136450744.1">
    <property type="nucleotide sequence ID" value="NZ_SSTI01000002.1"/>
</dbReference>
<keyword evidence="5" id="KW-0805">Transcription regulation</keyword>
<dbReference type="NCBIfam" id="TIGR03824">
    <property type="entry name" value="FlgM_jcvi"/>
    <property type="match status" value="1"/>
</dbReference>
<evidence type="ECO:0000256" key="8">
    <source>
        <dbReference type="ARBA" id="ARBA00030117"/>
    </source>
</evidence>
<dbReference type="InterPro" id="IPR007412">
    <property type="entry name" value="FlgM"/>
</dbReference>
<keyword evidence="4" id="KW-1005">Bacterial flagellum biogenesis</keyword>
<keyword evidence="11" id="KW-1185">Reference proteome</keyword>
<comment type="similarity">
    <text evidence="1">Belongs to the FlgM family.</text>
</comment>
<accession>A0ABY2QKG4</accession>
<organism evidence="10 11">
    <name type="scientific">Sphingomonas olei</name>
    <dbReference type="NCBI Taxonomy" id="1886787"/>
    <lineage>
        <taxon>Bacteria</taxon>
        <taxon>Pseudomonadati</taxon>
        <taxon>Pseudomonadota</taxon>
        <taxon>Alphaproteobacteria</taxon>
        <taxon>Sphingomonadales</taxon>
        <taxon>Sphingomonadaceae</taxon>
        <taxon>Sphingomonas</taxon>
    </lineage>
</organism>
<evidence type="ECO:0000313" key="10">
    <source>
        <dbReference type="EMBL" id="THG41588.1"/>
    </source>
</evidence>
<evidence type="ECO:0000256" key="7">
    <source>
        <dbReference type="ARBA" id="ARBA00024739"/>
    </source>
</evidence>
<evidence type="ECO:0000313" key="11">
    <source>
        <dbReference type="Proteomes" id="UP000308038"/>
    </source>
</evidence>
<dbReference type="SUPFAM" id="SSF101498">
    <property type="entry name" value="Anti-sigma factor FlgM"/>
    <property type="match status" value="1"/>
</dbReference>
<dbReference type="InterPro" id="IPR035890">
    <property type="entry name" value="Anti-sigma-28_factor_FlgM_sf"/>
</dbReference>
<evidence type="ECO:0000256" key="6">
    <source>
        <dbReference type="ARBA" id="ARBA00023163"/>
    </source>
</evidence>
<evidence type="ECO:0000256" key="5">
    <source>
        <dbReference type="ARBA" id="ARBA00023015"/>
    </source>
</evidence>
<name>A0ABY2QKG4_9SPHN</name>
<dbReference type="EMBL" id="SSTI01000002">
    <property type="protein sequence ID" value="THG41588.1"/>
    <property type="molecule type" value="Genomic_DNA"/>
</dbReference>
<evidence type="ECO:0000259" key="9">
    <source>
        <dbReference type="Pfam" id="PF04316"/>
    </source>
</evidence>
<keyword evidence="3" id="KW-0678">Repressor</keyword>
<dbReference type="Proteomes" id="UP000308038">
    <property type="component" value="Unassembled WGS sequence"/>
</dbReference>
<keyword evidence="10" id="KW-0966">Cell projection</keyword>
<comment type="caution">
    <text evidence="10">The sequence shown here is derived from an EMBL/GenBank/DDBJ whole genome shotgun (WGS) entry which is preliminary data.</text>
</comment>
<reference evidence="10 11" key="1">
    <citation type="submission" date="2019-04" db="EMBL/GenBank/DDBJ databases">
        <title>Microbes associate with the intestines of laboratory mice.</title>
        <authorList>
            <person name="Navarre W."/>
            <person name="Wong E."/>
            <person name="Huang K.C."/>
            <person name="Tropini C."/>
            <person name="Ng K."/>
            <person name="Yu B."/>
        </authorList>
    </citation>
    <scope>NUCLEOTIDE SEQUENCE [LARGE SCALE GENOMIC DNA]</scope>
    <source>
        <strain evidence="10 11">NM83_B4-11</strain>
    </source>
</reference>
<dbReference type="Pfam" id="PF04316">
    <property type="entry name" value="FlgM"/>
    <property type="match status" value="1"/>
</dbReference>
<comment type="function">
    <text evidence="7">Responsible for the coupling of flagellin expression to flagellar assembly by preventing expression of the flagellin genes when a component of the middle class of proteins is defective. It negatively regulates flagellar genes by inhibiting the activity of FliA by directly binding to FliA.</text>
</comment>
<sequence>MVEPIGTRPRDRIAGVSRVATPAAAASVTKQPQAAPTPTVAAQLSASAPVDVERVAKIKEAIAKGTFPLSPSTIADALIAARYEWMSNDKA</sequence>
<gene>
    <name evidence="10" type="primary">flgM</name>
    <name evidence="10" type="ORF">E5988_03520</name>
</gene>
<evidence type="ECO:0000256" key="3">
    <source>
        <dbReference type="ARBA" id="ARBA00022491"/>
    </source>
</evidence>
<keyword evidence="10" id="KW-0969">Cilium</keyword>
<evidence type="ECO:0000256" key="1">
    <source>
        <dbReference type="ARBA" id="ARBA00005322"/>
    </source>
</evidence>
<keyword evidence="10" id="KW-0282">Flagellum</keyword>
<proteinExistence type="inferred from homology"/>
<dbReference type="InterPro" id="IPR031316">
    <property type="entry name" value="FlgM_C"/>
</dbReference>
<evidence type="ECO:0000256" key="4">
    <source>
        <dbReference type="ARBA" id="ARBA00022795"/>
    </source>
</evidence>
<feature type="domain" description="Anti-sigma-28 factor FlgM C-terminal" evidence="9">
    <location>
        <begin position="40"/>
        <end position="79"/>
    </location>
</feature>
<keyword evidence="6" id="KW-0804">Transcription</keyword>
<protein>
    <recommendedName>
        <fullName evidence="2">Negative regulator of flagellin synthesis</fullName>
    </recommendedName>
    <alternativeName>
        <fullName evidence="8">Anti-sigma-28 factor</fullName>
    </alternativeName>
</protein>
<evidence type="ECO:0000256" key="2">
    <source>
        <dbReference type="ARBA" id="ARBA00017823"/>
    </source>
</evidence>